<dbReference type="CDD" id="cd16428">
    <property type="entry name" value="TcpC_C"/>
    <property type="match status" value="1"/>
</dbReference>
<evidence type="ECO:0000313" key="3">
    <source>
        <dbReference type="Proteomes" id="UP000192477"/>
    </source>
</evidence>
<evidence type="ECO:0000313" key="2">
    <source>
        <dbReference type="EMBL" id="OQO71635.1"/>
    </source>
</evidence>
<evidence type="ECO:0008006" key="4">
    <source>
        <dbReference type="Google" id="ProtNLM"/>
    </source>
</evidence>
<dbReference type="InterPro" id="IPR035628">
    <property type="entry name" value="TcpC_C"/>
</dbReference>
<dbReference type="Proteomes" id="UP000192477">
    <property type="component" value="Unassembled WGS sequence"/>
</dbReference>
<dbReference type="Gene3D" id="3.10.450.540">
    <property type="match status" value="1"/>
</dbReference>
<accession>A0A1V8YUM9</accession>
<gene>
    <name evidence="2" type="ORF">BH747_02045</name>
</gene>
<feature type="region of interest" description="Disordered" evidence="1">
    <location>
        <begin position="1"/>
        <end position="20"/>
    </location>
</feature>
<evidence type="ECO:0000256" key="1">
    <source>
        <dbReference type="SAM" id="MobiDB-lite"/>
    </source>
</evidence>
<dbReference type="Pfam" id="PF12642">
    <property type="entry name" value="TpcC"/>
    <property type="match status" value="1"/>
</dbReference>
<dbReference type="RefSeq" id="WP_081181957.1">
    <property type="nucleotide sequence ID" value="NZ_MJEA01000001.1"/>
</dbReference>
<dbReference type="AlphaFoldDB" id="A0A1V8YUM9"/>
<organism evidence="2 3">
    <name type="scientific">Enterococcus villorum</name>
    <dbReference type="NCBI Taxonomy" id="112904"/>
    <lineage>
        <taxon>Bacteria</taxon>
        <taxon>Bacillati</taxon>
        <taxon>Bacillota</taxon>
        <taxon>Bacilli</taxon>
        <taxon>Lactobacillales</taxon>
        <taxon>Enterococcaceae</taxon>
        <taxon>Enterococcus</taxon>
    </lineage>
</organism>
<proteinExistence type="predicted"/>
<reference evidence="2 3" key="1">
    <citation type="journal article" date="2017" name="BMC Microbiol.">
        <title>Comparative genomics of Enterococcus spp. isolated from bovine feces.</title>
        <authorList>
            <person name="Beukers A.G."/>
            <person name="Zaheer R."/>
            <person name="Goji N."/>
            <person name="Amoako K.K."/>
            <person name="Chaves A.V."/>
            <person name="Ward M.P."/>
            <person name="McAllister T.A."/>
        </authorList>
    </citation>
    <scope>NUCLEOTIDE SEQUENCE [LARGE SCALE GENOMIC DNA]</scope>
    <source>
        <strain evidence="2 3">F1129D 143</strain>
    </source>
</reference>
<comment type="caution">
    <text evidence="2">The sequence shown here is derived from an EMBL/GenBank/DDBJ whole genome shotgun (WGS) entry which is preliminary data.</text>
</comment>
<name>A0A1V8YUM9_9ENTE</name>
<dbReference type="OrthoDB" id="2236995at2"/>
<dbReference type="InterPro" id="IPR024735">
    <property type="entry name" value="TcpC"/>
</dbReference>
<dbReference type="CDD" id="cd16386">
    <property type="entry name" value="TcpC_N"/>
    <property type="match status" value="1"/>
</dbReference>
<protein>
    <recommendedName>
        <fullName evidence="4">Conjugal transfer protein</fullName>
    </recommendedName>
</protein>
<dbReference type="STRING" id="112904.BH747_02045"/>
<dbReference type="EMBL" id="MJEA01000001">
    <property type="protein sequence ID" value="OQO71635.1"/>
    <property type="molecule type" value="Genomic_DNA"/>
</dbReference>
<sequence>MNLKKITKKEKKEKRPQVRKLSQKKANKIVFTGICLLSVASAVGVIRANVVASNFDQLDSQVRKLSESSDEPLETGSTYDVVALSFYATSFAKEYLNMDTTADESKKNERLERLSNYLSMDVEAVDESTNQQLDVVRKFKEASVTKVIEEEECLLVYVYTTYEVKQKDKIETISKEMVLLIQAKDQLFSIVSRPYFLATTLPQGKTKALEPVDEQAEVSTDEKAKMEKFLKLFFEKYATAKKQELLLLMKEPIDTTDHMAFLEFNKNEVKYFKTNQKDVQGVQVSVVFIDKITGIAHTEDFSLWLSKTENSYFVNTLKHYFTEKEGN</sequence>